<evidence type="ECO:0000313" key="4">
    <source>
        <dbReference type="Proteomes" id="UP000027222"/>
    </source>
</evidence>
<keyword evidence="4" id="KW-1185">Reference proteome</keyword>
<gene>
    <name evidence="3" type="ORF">GALMADRAFT_216623</name>
</gene>
<sequence>MHEDVGVYNYPHRCGHLDGAEKIGDAWNNFESFEVCRLALFRTPTPSSHLLHLLVIYSLSLQSAGVERRETTPGRGDEYVDVDVDEGNGDGEGDSEGVGGSPASTSIAWRSSTSHSQFHQHPFSSDTGDIDEDDSPPSHPNRPHPHPRPAASPSSRLPTIGVSSFSSKLQLARSRTAGIDAEGRAAGLGLGLGLGLERELEPRKDKGERKSGHDDRGNAIVYIDDTAMVVEPAGPDDEGESEGDGGVVHVHGSGCTSVGPGAVLDGDDGDDDMEPVVVEANGKEGAGGSAGAGHSEAEDGDEGPPGIETRDTAPECESEFEVVADDLPATATPARTTLPTKASILLLPLQAPADEDHDHDGGNESAMDVDDDEDNELRVRVTKAKEDGGDGDGEGDTGSRGVGNLEVEVERDNGRAAAGALDQADEFSGREGEPGEDINQNYNTDDEAGDLDASNGFVDDGAGVGGRDEEADRAAAGVNESTVDNGESDDARDEGRDDGHDVNFTCTGPDTRQLDNGDGDGDGCNLAKNPAKSSSTPDRDDEIKRLRQALENEQKTSADTQDLQTALRALQDEIDREVEACMCGAQRELGSEDGDGYDVAAVELEKNRNGKRRLFNEDENQEEDGVDDLGEAQGSENFSVEDPPRSRFKRARIE</sequence>
<feature type="region of interest" description="Disordered" evidence="2">
    <location>
        <begin position="609"/>
        <end position="654"/>
    </location>
</feature>
<dbReference type="Proteomes" id="UP000027222">
    <property type="component" value="Unassembled WGS sequence"/>
</dbReference>
<feature type="compositionally biased region" description="Acidic residues" evidence="2">
    <location>
        <begin position="265"/>
        <end position="274"/>
    </location>
</feature>
<feature type="region of interest" description="Disordered" evidence="2">
    <location>
        <begin position="67"/>
        <end position="161"/>
    </location>
</feature>
<name>A0A067SHC7_GALM3</name>
<evidence type="ECO:0000313" key="3">
    <source>
        <dbReference type="EMBL" id="KDR67124.1"/>
    </source>
</evidence>
<feature type="coiled-coil region" evidence="1">
    <location>
        <begin position="543"/>
        <end position="580"/>
    </location>
</feature>
<dbReference type="EMBL" id="KL142417">
    <property type="protein sequence ID" value="KDR67124.1"/>
    <property type="molecule type" value="Genomic_DNA"/>
</dbReference>
<evidence type="ECO:0000256" key="2">
    <source>
        <dbReference type="SAM" id="MobiDB-lite"/>
    </source>
</evidence>
<feature type="compositionally biased region" description="Basic and acidic residues" evidence="2">
    <location>
        <begin position="376"/>
        <end position="388"/>
    </location>
</feature>
<proteinExistence type="predicted"/>
<dbReference type="AlphaFoldDB" id="A0A067SHC7"/>
<dbReference type="HOGENOM" id="CLU_419215_0_0_1"/>
<feature type="compositionally biased region" description="Acidic residues" evidence="2">
    <location>
        <begin position="617"/>
        <end position="630"/>
    </location>
</feature>
<protein>
    <submittedName>
        <fullName evidence="3">Uncharacterized protein</fullName>
    </submittedName>
</protein>
<evidence type="ECO:0000256" key="1">
    <source>
        <dbReference type="SAM" id="Coils"/>
    </source>
</evidence>
<feature type="compositionally biased region" description="Basic and acidic residues" evidence="2">
    <location>
        <begin position="67"/>
        <end position="78"/>
    </location>
</feature>
<feature type="region of interest" description="Disordered" evidence="2">
    <location>
        <begin position="350"/>
        <end position="540"/>
    </location>
</feature>
<feature type="compositionally biased region" description="Low complexity" evidence="2">
    <location>
        <begin position="111"/>
        <end position="125"/>
    </location>
</feature>
<keyword evidence="1" id="KW-0175">Coiled coil</keyword>
<feature type="region of interest" description="Disordered" evidence="2">
    <location>
        <begin position="254"/>
        <end position="318"/>
    </location>
</feature>
<accession>A0A067SHC7</accession>
<organism evidence="3 4">
    <name type="scientific">Galerina marginata (strain CBS 339.88)</name>
    <dbReference type="NCBI Taxonomy" id="685588"/>
    <lineage>
        <taxon>Eukaryota</taxon>
        <taxon>Fungi</taxon>
        <taxon>Dikarya</taxon>
        <taxon>Basidiomycota</taxon>
        <taxon>Agaricomycotina</taxon>
        <taxon>Agaricomycetes</taxon>
        <taxon>Agaricomycetidae</taxon>
        <taxon>Agaricales</taxon>
        <taxon>Agaricineae</taxon>
        <taxon>Strophariaceae</taxon>
        <taxon>Galerina</taxon>
    </lineage>
</organism>
<feature type="compositionally biased region" description="Acidic residues" evidence="2">
    <location>
        <begin position="79"/>
        <end position="95"/>
    </location>
</feature>
<reference evidence="4" key="1">
    <citation type="journal article" date="2014" name="Proc. Natl. Acad. Sci. U.S.A.">
        <title>Extensive sampling of basidiomycete genomes demonstrates inadequacy of the white-rot/brown-rot paradigm for wood decay fungi.</title>
        <authorList>
            <person name="Riley R."/>
            <person name="Salamov A.A."/>
            <person name="Brown D.W."/>
            <person name="Nagy L.G."/>
            <person name="Floudas D."/>
            <person name="Held B.W."/>
            <person name="Levasseur A."/>
            <person name="Lombard V."/>
            <person name="Morin E."/>
            <person name="Otillar R."/>
            <person name="Lindquist E.A."/>
            <person name="Sun H."/>
            <person name="LaButti K.M."/>
            <person name="Schmutz J."/>
            <person name="Jabbour D."/>
            <person name="Luo H."/>
            <person name="Baker S.E."/>
            <person name="Pisabarro A.G."/>
            <person name="Walton J.D."/>
            <person name="Blanchette R.A."/>
            <person name="Henrissat B."/>
            <person name="Martin F."/>
            <person name="Cullen D."/>
            <person name="Hibbett D.S."/>
            <person name="Grigoriev I.V."/>
        </authorList>
    </citation>
    <scope>NUCLEOTIDE SEQUENCE [LARGE SCALE GENOMIC DNA]</scope>
    <source>
        <strain evidence="4">CBS 339.88</strain>
    </source>
</reference>